<reference evidence="1 2" key="1">
    <citation type="journal article" date="2016" name="Nat. Commun.">
        <title>Thousands of microbial genomes shed light on interconnected biogeochemical processes in an aquifer system.</title>
        <authorList>
            <person name="Anantharaman K."/>
            <person name="Brown C.T."/>
            <person name="Hug L.A."/>
            <person name="Sharon I."/>
            <person name="Castelle C.J."/>
            <person name="Probst A.J."/>
            <person name="Thomas B.C."/>
            <person name="Singh A."/>
            <person name="Wilkins M.J."/>
            <person name="Karaoz U."/>
            <person name="Brodie E.L."/>
            <person name="Williams K.H."/>
            <person name="Hubbard S.S."/>
            <person name="Banfield J.F."/>
        </authorList>
    </citation>
    <scope>NUCLEOTIDE SEQUENCE [LARGE SCALE GENOMIC DNA]</scope>
</reference>
<gene>
    <name evidence="1" type="ORF">A3G99_00370</name>
</gene>
<evidence type="ECO:0000313" key="1">
    <source>
        <dbReference type="EMBL" id="OHB12313.1"/>
    </source>
</evidence>
<proteinExistence type="predicted"/>
<organism evidence="1 2">
    <name type="scientific">Candidatus Zambryskibacteria bacterium RIFCSPLOWO2_12_FULL_39_23</name>
    <dbReference type="NCBI Taxonomy" id="1802776"/>
    <lineage>
        <taxon>Bacteria</taxon>
        <taxon>Candidatus Zambryskiibacteriota</taxon>
    </lineage>
</organism>
<dbReference type="EMBL" id="MHWT01000018">
    <property type="protein sequence ID" value="OHB12313.1"/>
    <property type="molecule type" value="Genomic_DNA"/>
</dbReference>
<accession>A0A1G2USD5</accession>
<comment type="caution">
    <text evidence="1">The sequence shown here is derived from an EMBL/GenBank/DDBJ whole genome shotgun (WGS) entry which is preliminary data.</text>
</comment>
<dbReference type="AlphaFoldDB" id="A0A1G2USD5"/>
<name>A0A1G2USD5_9BACT</name>
<evidence type="ECO:0000313" key="2">
    <source>
        <dbReference type="Proteomes" id="UP000176558"/>
    </source>
</evidence>
<sequence>MPLFQYFFYFLKCDNSSRYFWIIFLNDSGFLIYPVVDGMNEVYHYFYAGLLVFIGKKLNLG</sequence>
<protein>
    <submittedName>
        <fullName evidence="1">Uncharacterized protein</fullName>
    </submittedName>
</protein>
<dbReference type="Proteomes" id="UP000176558">
    <property type="component" value="Unassembled WGS sequence"/>
</dbReference>